<sequence>MNDNFFTDYKNFIVVPEEVKQAGKEGFEPKSYAAHYIVTLSIYDSRLSALRDASKYEIDVEKSIKAVLKDFNQMQSKRYHLQLLELDKFKNYFILALSTKIKFEPEEENEQVSFIIDKMLMNSFYVGQSWFNLIGEKGKVERKLFCWSFKEYKMENQDNSKIDGKFENISELIPKNGQITLVKASLKQEVL</sequence>
<protein>
    <submittedName>
        <fullName evidence="1">Uncharacterized protein</fullName>
    </submittedName>
</protein>
<accession>A0AA90QSB8</accession>
<gene>
    <name evidence="1" type="ORF">RCG21_20540</name>
</gene>
<proteinExistence type="predicted"/>
<name>A0AA90QSB8_9BACI</name>
<dbReference type="Proteomes" id="UP001178888">
    <property type="component" value="Unassembled WGS sequence"/>
</dbReference>
<organism evidence="1 2">
    <name type="scientific">Bacillus salipaludis</name>
    <dbReference type="NCBI Taxonomy" id="2547811"/>
    <lineage>
        <taxon>Bacteria</taxon>
        <taxon>Bacillati</taxon>
        <taxon>Bacillota</taxon>
        <taxon>Bacilli</taxon>
        <taxon>Bacillales</taxon>
        <taxon>Bacillaceae</taxon>
        <taxon>Bacillus</taxon>
    </lineage>
</organism>
<keyword evidence="2" id="KW-1185">Reference proteome</keyword>
<dbReference type="EMBL" id="JAVGVR010000001">
    <property type="protein sequence ID" value="MDQ6598720.1"/>
    <property type="molecule type" value="Genomic_DNA"/>
</dbReference>
<reference evidence="1" key="1">
    <citation type="submission" date="2023-08" db="EMBL/GenBank/DDBJ databases">
        <title>Nitrogen cycling bacteria in agricultural field soils.</title>
        <authorList>
            <person name="Jang J."/>
        </authorList>
    </citation>
    <scope>NUCLEOTIDE SEQUENCE</scope>
    <source>
        <strain evidence="1">PS3-36</strain>
    </source>
</reference>
<dbReference type="RefSeq" id="WP_308913721.1">
    <property type="nucleotide sequence ID" value="NZ_JAVGVR010000001.1"/>
</dbReference>
<dbReference type="AlphaFoldDB" id="A0AA90QSB8"/>
<evidence type="ECO:0000313" key="1">
    <source>
        <dbReference type="EMBL" id="MDQ6598720.1"/>
    </source>
</evidence>
<comment type="caution">
    <text evidence="1">The sequence shown here is derived from an EMBL/GenBank/DDBJ whole genome shotgun (WGS) entry which is preliminary data.</text>
</comment>
<evidence type="ECO:0000313" key="2">
    <source>
        <dbReference type="Proteomes" id="UP001178888"/>
    </source>
</evidence>